<dbReference type="STRING" id="436907.A7TR00"/>
<organism evidence="5">
    <name type="scientific">Vanderwaltozyma polyspora (strain ATCC 22028 / DSM 70294 / BCRC 21397 / CBS 2163 / NBRC 10782 / NRRL Y-8283 / UCD 57-17)</name>
    <name type="common">Kluyveromyces polysporus</name>
    <dbReference type="NCBI Taxonomy" id="436907"/>
    <lineage>
        <taxon>Eukaryota</taxon>
        <taxon>Fungi</taxon>
        <taxon>Dikarya</taxon>
        <taxon>Ascomycota</taxon>
        <taxon>Saccharomycotina</taxon>
        <taxon>Saccharomycetes</taxon>
        <taxon>Saccharomycetales</taxon>
        <taxon>Saccharomycetaceae</taxon>
        <taxon>Vanderwaltozyma</taxon>
    </lineage>
</organism>
<dbReference type="PROSITE" id="PS50102">
    <property type="entry name" value="RRM"/>
    <property type="match status" value="1"/>
</dbReference>
<evidence type="ECO:0000256" key="2">
    <source>
        <dbReference type="SAM" id="MobiDB-lite"/>
    </source>
</evidence>
<dbReference type="SUPFAM" id="SSF54928">
    <property type="entry name" value="RNA-binding domain, RBD"/>
    <property type="match status" value="1"/>
</dbReference>
<dbReference type="AlphaFoldDB" id="A7TR00"/>
<evidence type="ECO:0000313" key="5">
    <source>
        <dbReference type="Proteomes" id="UP000000267"/>
    </source>
</evidence>
<dbReference type="GO" id="GO:0005730">
    <property type="term" value="C:nucleolus"/>
    <property type="evidence" value="ECO:0007669"/>
    <property type="project" value="EnsemblFungi"/>
</dbReference>
<dbReference type="GO" id="GO:0003723">
    <property type="term" value="F:RNA binding"/>
    <property type="evidence" value="ECO:0007669"/>
    <property type="project" value="UniProtKB-UniRule"/>
</dbReference>
<dbReference type="EMBL" id="DS480467">
    <property type="protein sequence ID" value="EDO15303.1"/>
    <property type="molecule type" value="Genomic_DNA"/>
</dbReference>
<feature type="compositionally biased region" description="Acidic residues" evidence="2">
    <location>
        <begin position="316"/>
        <end position="332"/>
    </location>
</feature>
<dbReference type="Proteomes" id="UP000000267">
    <property type="component" value="Unassembled WGS sequence"/>
</dbReference>
<feature type="compositionally biased region" description="Basic and acidic residues" evidence="2">
    <location>
        <begin position="298"/>
        <end position="310"/>
    </location>
</feature>
<dbReference type="GO" id="GO:0008428">
    <property type="term" value="F:ribonuclease inhibitor activity"/>
    <property type="evidence" value="ECO:0007669"/>
    <property type="project" value="EnsemblFungi"/>
</dbReference>
<evidence type="ECO:0000313" key="4">
    <source>
        <dbReference type="EMBL" id="EDO15303.1"/>
    </source>
</evidence>
<dbReference type="GeneID" id="5543387"/>
<dbReference type="KEGG" id="vpo:Kpol_1038p9"/>
<protein>
    <recommendedName>
        <fullName evidence="3">RRM domain-containing protein</fullName>
    </recommendedName>
</protein>
<proteinExistence type="predicted"/>
<dbReference type="OMA" id="TKLWGYE"/>
<dbReference type="InterPro" id="IPR000504">
    <property type="entry name" value="RRM_dom"/>
</dbReference>
<reference evidence="4 5" key="1">
    <citation type="journal article" date="2007" name="Proc. Natl. Acad. Sci. U.S.A.">
        <title>Independent sorting-out of thousands of duplicated gene pairs in two yeast species descended from a whole-genome duplication.</title>
        <authorList>
            <person name="Scannell D.R."/>
            <person name="Frank A.C."/>
            <person name="Conant G.C."/>
            <person name="Byrne K.P."/>
            <person name="Woolfit M."/>
            <person name="Wolfe K.H."/>
        </authorList>
    </citation>
    <scope>NUCLEOTIDE SEQUENCE [LARGE SCALE GENOMIC DNA]</scope>
    <source>
        <strain evidence="5">ATCC 22028 / DSM 70294 / BCRC 21397 / CBS 2163 / NBRC 10782 / NRRL Y-8283 / UCD 57-17</strain>
    </source>
</reference>
<feature type="compositionally biased region" description="Basic and acidic residues" evidence="2">
    <location>
        <begin position="278"/>
        <end position="288"/>
    </location>
</feature>
<sequence>MSSIEKRVFVGNLNNDIDGCLDDLYKRFQKFGKCEQESFEKHSNFAFLNMSFSDDSSFSTLKQNYNKLKFKGNILRIDLAKPDWQTAWNQQNEKDLKDDLKLSKFNAKQNWKHYKKLENIDKSWIDRKQVISGRMRETPRPKAQLRNITFRVDVNGSLKVYKCYKNKLWGYDRDKDIKDLSYKFIAGKWRNGYDHIVDRLDYTRSKQSIGLRDEIHILSKQDGENIEDADEEILEEEAEREKNTDALSQVLQNFDFDNPVSVFDSDDEFEINANKASVDKSSKNKTKDEYEEDYNQNYKKDYNQNYKKDYNQNYNEEYDDDYNQNYDEENYEEPSIPDSKTKNEEKHSKEEESEDEFIPSFPSQPDPNFVATEGTISNTDTLRSLFNPDKPNDSFTLIKGSNEDIDQDKKITDALPDTMGINEDDKTTSFNQGYKQSLFFPHLDSPFLVGQTQLTKIKSIKEEDILANWENEFWDNRGLWTRELKRLKRDALRTVKKRQSKNGGNLLI</sequence>
<dbReference type="InterPro" id="IPR012677">
    <property type="entry name" value="Nucleotide-bd_a/b_plait_sf"/>
</dbReference>
<keyword evidence="5" id="KW-1185">Reference proteome</keyword>
<dbReference type="OrthoDB" id="21643at2759"/>
<feature type="region of interest" description="Disordered" evidence="2">
    <location>
        <begin position="278"/>
        <end position="366"/>
    </location>
</feature>
<dbReference type="InterPro" id="IPR035979">
    <property type="entry name" value="RBD_domain_sf"/>
</dbReference>
<gene>
    <name evidence="4" type="ORF">Kpol_1038p9</name>
</gene>
<dbReference type="eggNOG" id="ENOG502QQ4K">
    <property type="taxonomic scope" value="Eukaryota"/>
</dbReference>
<evidence type="ECO:0000259" key="3">
    <source>
        <dbReference type="PROSITE" id="PS50102"/>
    </source>
</evidence>
<accession>A7TR00</accession>
<dbReference type="GO" id="GO:0000463">
    <property type="term" value="P:maturation of LSU-rRNA from tricistronic rRNA transcript (SSU-rRNA, 5.8S rRNA, LSU-rRNA)"/>
    <property type="evidence" value="ECO:0007669"/>
    <property type="project" value="EnsemblFungi"/>
</dbReference>
<name>A7TR00_VANPO</name>
<feature type="compositionally biased region" description="Basic and acidic residues" evidence="2">
    <location>
        <begin position="339"/>
        <end position="350"/>
    </location>
</feature>
<dbReference type="PhylomeDB" id="A7TR00"/>
<evidence type="ECO:0000256" key="1">
    <source>
        <dbReference type="PROSITE-ProRule" id="PRU00176"/>
    </source>
</evidence>
<feature type="domain" description="RRM" evidence="3">
    <location>
        <begin position="6"/>
        <end position="82"/>
    </location>
</feature>
<dbReference type="InParanoid" id="A7TR00"/>
<dbReference type="Gene3D" id="3.30.70.330">
    <property type="match status" value="1"/>
</dbReference>
<keyword evidence="1" id="KW-0694">RNA-binding</keyword>
<dbReference type="FunCoup" id="A7TR00">
    <property type="interactions" value="194"/>
</dbReference>
<dbReference type="HOGENOM" id="CLU_020873_1_0_1"/>
<dbReference type="RefSeq" id="XP_001643161.1">
    <property type="nucleotide sequence ID" value="XM_001643111.1"/>
</dbReference>